<dbReference type="Gene3D" id="3.40.50.2000">
    <property type="entry name" value="Glycogen Phosphorylase B"/>
    <property type="match status" value="2"/>
</dbReference>
<accession>A0ABU7RXS5</accession>
<sequence>MIGKVRDLVGDVERIAVLRANALGDFIFALPALDALRACYPAAELVLLGAPWHERLLRDRPGPVDRVLVVPPAPGIRTAGPDEEPDSMDRFLADARRERFDLAIQMHGGGANSNPLVTGLGARVTAGLRAEDAPPLDRWLRYVYYQPEITRYLEVVSLVGASPTGLVPRLAVTDTDLAEARAVLGEPDRPRAALHPGASDPRRRWPPERFAEVADHLTDQGYEVLVTGTPEERDVVERVVAAARLPLRPVVGELSLGGLIGCYRDCQVVVANDTGPVHVAAAIDTPTVGVFWVGNLINCAVPLRARHRPIASWTIHCPECGIDCSRDIYPARSGGGTCPHRSSFVTDVPVVEVVEAVTDLIRDTGRTRQPTASRTAS</sequence>
<evidence type="ECO:0000256" key="2">
    <source>
        <dbReference type="ARBA" id="ARBA00022679"/>
    </source>
</evidence>
<dbReference type="SUPFAM" id="SSF53756">
    <property type="entry name" value="UDP-Glycosyltransferase/glycogen phosphorylase"/>
    <property type="match status" value="1"/>
</dbReference>
<keyword evidence="2 3" id="KW-0808">Transferase</keyword>
<keyword evidence="4" id="KW-1185">Reference proteome</keyword>
<name>A0ABU7RXS5_9ACTN</name>
<organism evidence="3 4">
    <name type="scientific">Plantactinospora sonchi</name>
    <dbReference type="NCBI Taxonomy" id="1544735"/>
    <lineage>
        <taxon>Bacteria</taxon>
        <taxon>Bacillati</taxon>
        <taxon>Actinomycetota</taxon>
        <taxon>Actinomycetes</taxon>
        <taxon>Micromonosporales</taxon>
        <taxon>Micromonosporaceae</taxon>
        <taxon>Plantactinospora</taxon>
    </lineage>
</organism>
<dbReference type="EC" id="2.4.-.-" evidence="3"/>
<proteinExistence type="predicted"/>
<dbReference type="GO" id="GO:0016757">
    <property type="term" value="F:glycosyltransferase activity"/>
    <property type="evidence" value="ECO:0007669"/>
    <property type="project" value="UniProtKB-KW"/>
</dbReference>
<protein>
    <submittedName>
        <fullName evidence="3">Glycosyltransferase family 9 protein</fullName>
        <ecNumber evidence="3">2.4.-.-</ecNumber>
    </submittedName>
</protein>
<dbReference type="PANTHER" id="PTHR30160:SF1">
    <property type="entry name" value="LIPOPOLYSACCHARIDE 1,2-N-ACETYLGLUCOSAMINETRANSFERASE-RELATED"/>
    <property type="match status" value="1"/>
</dbReference>
<evidence type="ECO:0000313" key="3">
    <source>
        <dbReference type="EMBL" id="MEE6261329.1"/>
    </source>
</evidence>
<reference evidence="3 4" key="1">
    <citation type="submission" date="2024-01" db="EMBL/GenBank/DDBJ databases">
        <title>Genome insights into Plantactinospora sonchi sp. nov.</title>
        <authorList>
            <person name="Wang L."/>
        </authorList>
    </citation>
    <scope>NUCLEOTIDE SEQUENCE [LARGE SCALE GENOMIC DNA]</scope>
    <source>
        <strain evidence="3 4">NEAU-QY2</strain>
    </source>
</reference>
<evidence type="ECO:0000313" key="4">
    <source>
        <dbReference type="Proteomes" id="UP001332243"/>
    </source>
</evidence>
<evidence type="ECO:0000256" key="1">
    <source>
        <dbReference type="ARBA" id="ARBA00022676"/>
    </source>
</evidence>
<dbReference type="RefSeq" id="WP_331216441.1">
    <property type="nucleotide sequence ID" value="NZ_JAZGQK010000020.1"/>
</dbReference>
<comment type="caution">
    <text evidence="3">The sequence shown here is derived from an EMBL/GenBank/DDBJ whole genome shotgun (WGS) entry which is preliminary data.</text>
</comment>
<dbReference type="EMBL" id="JAZGQK010000020">
    <property type="protein sequence ID" value="MEE6261329.1"/>
    <property type="molecule type" value="Genomic_DNA"/>
</dbReference>
<dbReference type="Pfam" id="PF01075">
    <property type="entry name" value="Glyco_transf_9"/>
    <property type="match status" value="1"/>
</dbReference>
<dbReference type="Proteomes" id="UP001332243">
    <property type="component" value="Unassembled WGS sequence"/>
</dbReference>
<dbReference type="PANTHER" id="PTHR30160">
    <property type="entry name" value="TETRAACYLDISACCHARIDE 4'-KINASE-RELATED"/>
    <property type="match status" value="1"/>
</dbReference>
<keyword evidence="1 3" id="KW-0328">Glycosyltransferase</keyword>
<dbReference type="InterPro" id="IPR002201">
    <property type="entry name" value="Glyco_trans_9"/>
</dbReference>
<dbReference type="CDD" id="cd03789">
    <property type="entry name" value="GT9_LPS_heptosyltransferase"/>
    <property type="match status" value="1"/>
</dbReference>
<gene>
    <name evidence="3" type="ORF">V1633_22870</name>
</gene>
<dbReference type="InterPro" id="IPR051199">
    <property type="entry name" value="LPS_LOS_Heptosyltrfase"/>
</dbReference>